<evidence type="ECO:0000256" key="1">
    <source>
        <dbReference type="ARBA" id="ARBA00007613"/>
    </source>
</evidence>
<accession>A0A918PM19</accession>
<dbReference type="GO" id="GO:0005886">
    <property type="term" value="C:plasma membrane"/>
    <property type="evidence" value="ECO:0007669"/>
    <property type="project" value="UniProtKB-SubCell"/>
</dbReference>
<keyword evidence="5" id="KW-1185">Reference proteome</keyword>
<feature type="chain" id="PRO_5038166532" evidence="2">
    <location>
        <begin position="22"/>
        <end position="501"/>
    </location>
</feature>
<dbReference type="PANTHER" id="PTHR30203:SF25">
    <property type="entry name" value="OUTER MEMBRANE PROTEIN-RELATED"/>
    <property type="match status" value="1"/>
</dbReference>
<dbReference type="PROSITE" id="PS51257">
    <property type="entry name" value="PROKAR_LIPOPROTEIN"/>
    <property type="match status" value="1"/>
</dbReference>
<dbReference type="InterPro" id="IPR003423">
    <property type="entry name" value="OMP_efflux"/>
</dbReference>
<comment type="subcellular location">
    <subcellularLocation>
        <location evidence="2">Cell membrane</location>
        <topology evidence="2">Lipid-anchor</topology>
    </subcellularLocation>
</comment>
<keyword evidence="2" id="KW-0812">Transmembrane</keyword>
<name>A0A918PM19_9SPHN</name>
<reference evidence="4" key="1">
    <citation type="journal article" date="2014" name="Int. J. Syst. Evol. Microbiol.">
        <title>Complete genome sequence of Corynebacterium casei LMG S-19264T (=DSM 44701T), isolated from a smear-ripened cheese.</title>
        <authorList>
            <consortium name="US DOE Joint Genome Institute (JGI-PGF)"/>
            <person name="Walter F."/>
            <person name="Albersmeier A."/>
            <person name="Kalinowski J."/>
            <person name="Ruckert C."/>
        </authorList>
    </citation>
    <scope>NUCLEOTIDE SEQUENCE</scope>
    <source>
        <strain evidence="4">KCTC 32255</strain>
    </source>
</reference>
<keyword evidence="2" id="KW-0732">Signal</keyword>
<keyword evidence="2" id="KW-0564">Palmitate</keyword>
<protein>
    <submittedName>
        <fullName evidence="4">Outer membrane efflux protein</fullName>
    </submittedName>
</protein>
<dbReference type="Gene3D" id="1.20.1600.10">
    <property type="entry name" value="Outer membrane efflux proteins (OEP)"/>
    <property type="match status" value="1"/>
</dbReference>
<dbReference type="NCBIfam" id="TIGR01845">
    <property type="entry name" value="outer_NodT"/>
    <property type="match status" value="1"/>
</dbReference>
<organism evidence="4 5">
    <name type="scientific">Novosphingobium colocasiae</name>
    <dbReference type="NCBI Taxonomy" id="1256513"/>
    <lineage>
        <taxon>Bacteria</taxon>
        <taxon>Pseudomonadati</taxon>
        <taxon>Pseudomonadota</taxon>
        <taxon>Alphaproteobacteria</taxon>
        <taxon>Sphingomonadales</taxon>
        <taxon>Sphingomonadaceae</taxon>
        <taxon>Novosphingobium</taxon>
    </lineage>
</organism>
<feature type="signal peptide" evidence="2">
    <location>
        <begin position="1"/>
        <end position="21"/>
    </location>
</feature>
<evidence type="ECO:0000313" key="4">
    <source>
        <dbReference type="EMBL" id="GGZ14337.1"/>
    </source>
</evidence>
<dbReference type="AlphaFoldDB" id="A0A918PM19"/>
<dbReference type="SUPFAM" id="SSF56954">
    <property type="entry name" value="Outer membrane efflux proteins (OEP)"/>
    <property type="match status" value="1"/>
</dbReference>
<evidence type="ECO:0000256" key="3">
    <source>
        <dbReference type="SAM" id="Coils"/>
    </source>
</evidence>
<reference evidence="4" key="2">
    <citation type="submission" date="2020-09" db="EMBL/GenBank/DDBJ databases">
        <authorList>
            <person name="Sun Q."/>
            <person name="Kim S."/>
        </authorList>
    </citation>
    <scope>NUCLEOTIDE SEQUENCE</scope>
    <source>
        <strain evidence="4">KCTC 32255</strain>
    </source>
</reference>
<gene>
    <name evidence="4" type="ORF">GCM10011614_31610</name>
</gene>
<keyword evidence="2" id="KW-1134">Transmembrane beta strand</keyword>
<dbReference type="InterPro" id="IPR010131">
    <property type="entry name" value="MdtP/NodT-like"/>
</dbReference>
<evidence type="ECO:0000256" key="2">
    <source>
        <dbReference type="RuleBase" id="RU362097"/>
    </source>
</evidence>
<evidence type="ECO:0000313" key="5">
    <source>
        <dbReference type="Proteomes" id="UP000648075"/>
    </source>
</evidence>
<dbReference type="Gene3D" id="2.20.200.10">
    <property type="entry name" value="Outer membrane efflux proteins (OEP)"/>
    <property type="match status" value="1"/>
</dbReference>
<proteinExistence type="inferred from homology"/>
<dbReference type="EMBL" id="BMZA01000018">
    <property type="protein sequence ID" value="GGZ14337.1"/>
    <property type="molecule type" value="Genomic_DNA"/>
</dbReference>
<keyword evidence="3" id="KW-0175">Coiled coil</keyword>
<dbReference type="Proteomes" id="UP000648075">
    <property type="component" value="Unassembled WGS sequence"/>
</dbReference>
<keyword evidence="2" id="KW-0472">Membrane</keyword>
<sequence length="501" mass="52893">MARIASPSPPLWLAASLLALALAGCTVGPDFKAPAPAAPQDWTEWHSGDAATPLPADLATDLRPDWWRNFGDPVLDELETRALAGSPDLETAALHFAQARVQQGAVSSQALPQVNASAGATRIRQSENGASTRLFDAIAGGNRDALAKFLSDPFTLYQGGFDAGWEPDLWGRVSRSIEAVGAQTQGKAALLDAARISIVGDVAQTYFELREQQRRIALARDLIATLTDQTALVRARMQGGAQNGIDLDQQSATLKQAEAQLPALIAAETAGRNRLTLLLGQHPGALDDLLRPRPAAELAPPALALGVPSDLARRRPDIRAAEAGLHAATAQVGVAVADLYPSIRIGGSFSLESFRQASLFDWASRSWAIGPSISLPIFDGGRRKRVVELRKLEQREAAVGYQKTVLQAWGEIDSALTAYAAERQTNASLKARAAATGDAHALVLARNRAGAVSSIEVGSAHAAWLQAQADLAQSDGRLARQYVAINKALGNGPTTANAPSP</sequence>
<feature type="coiled-coil region" evidence="3">
    <location>
        <begin position="209"/>
        <end position="267"/>
    </location>
</feature>
<comment type="caution">
    <text evidence="4">The sequence shown here is derived from an EMBL/GenBank/DDBJ whole genome shotgun (WGS) entry which is preliminary data.</text>
</comment>
<dbReference type="GO" id="GO:0015562">
    <property type="term" value="F:efflux transmembrane transporter activity"/>
    <property type="evidence" value="ECO:0007669"/>
    <property type="project" value="InterPro"/>
</dbReference>
<keyword evidence="2" id="KW-0449">Lipoprotein</keyword>
<dbReference type="PANTHER" id="PTHR30203">
    <property type="entry name" value="OUTER MEMBRANE CATION EFFLUX PROTEIN"/>
    <property type="match status" value="1"/>
</dbReference>
<dbReference type="Pfam" id="PF02321">
    <property type="entry name" value="OEP"/>
    <property type="match status" value="2"/>
</dbReference>
<comment type="similarity">
    <text evidence="1 2">Belongs to the outer membrane factor (OMF) (TC 1.B.17) family.</text>
</comment>